<feature type="non-terminal residue" evidence="1">
    <location>
        <position position="1"/>
    </location>
</feature>
<name>A0A9N9E9J9_9GLOM</name>
<reference evidence="1" key="1">
    <citation type="submission" date="2021-06" db="EMBL/GenBank/DDBJ databases">
        <authorList>
            <person name="Kallberg Y."/>
            <person name="Tangrot J."/>
            <person name="Rosling A."/>
        </authorList>
    </citation>
    <scope>NUCLEOTIDE SEQUENCE</scope>
    <source>
        <strain evidence="1">MT106</strain>
    </source>
</reference>
<sequence>LLQFFEEFYHMQLKIYDRMDRLVDIGYFDVNSDSMNGFDERRGDIQERWKYLRCLDDEQNMRNDVM</sequence>
<proteinExistence type="predicted"/>
<accession>A0A9N9E9J9</accession>
<comment type="caution">
    <text evidence="1">The sequence shown here is derived from an EMBL/GenBank/DDBJ whole genome shotgun (WGS) entry which is preliminary data.</text>
</comment>
<evidence type="ECO:0000313" key="1">
    <source>
        <dbReference type="EMBL" id="CAG8667814.1"/>
    </source>
</evidence>
<keyword evidence="2" id="KW-1185">Reference proteome</keyword>
<dbReference type="AlphaFoldDB" id="A0A9N9E9J9"/>
<dbReference type="Proteomes" id="UP000789831">
    <property type="component" value="Unassembled WGS sequence"/>
</dbReference>
<dbReference type="EMBL" id="CAJVPL010007115">
    <property type="protein sequence ID" value="CAG8667814.1"/>
    <property type="molecule type" value="Genomic_DNA"/>
</dbReference>
<organism evidence="1 2">
    <name type="scientific">Ambispora gerdemannii</name>
    <dbReference type="NCBI Taxonomy" id="144530"/>
    <lineage>
        <taxon>Eukaryota</taxon>
        <taxon>Fungi</taxon>
        <taxon>Fungi incertae sedis</taxon>
        <taxon>Mucoromycota</taxon>
        <taxon>Glomeromycotina</taxon>
        <taxon>Glomeromycetes</taxon>
        <taxon>Archaeosporales</taxon>
        <taxon>Ambisporaceae</taxon>
        <taxon>Ambispora</taxon>
    </lineage>
</organism>
<evidence type="ECO:0000313" key="2">
    <source>
        <dbReference type="Proteomes" id="UP000789831"/>
    </source>
</evidence>
<gene>
    <name evidence="1" type="ORF">AGERDE_LOCUS12117</name>
</gene>
<protein>
    <submittedName>
        <fullName evidence="1">1643_t:CDS:1</fullName>
    </submittedName>
</protein>